<dbReference type="EMBL" id="CAXDID020000097">
    <property type="protein sequence ID" value="CAL6025128.1"/>
    <property type="molecule type" value="Genomic_DNA"/>
</dbReference>
<accession>A0AA86R6R0</accession>
<reference evidence="2 3" key="2">
    <citation type="submission" date="2024-07" db="EMBL/GenBank/DDBJ databases">
        <authorList>
            <person name="Akdeniz Z."/>
        </authorList>
    </citation>
    <scope>NUCLEOTIDE SEQUENCE [LARGE SCALE GENOMIC DNA]</scope>
</reference>
<protein>
    <submittedName>
        <fullName evidence="2">Hypothetical_protein</fullName>
    </submittedName>
</protein>
<name>A0AA86R6R0_9EUKA</name>
<evidence type="ECO:0000313" key="2">
    <source>
        <dbReference type="EMBL" id="CAL6025128.1"/>
    </source>
</evidence>
<dbReference type="EMBL" id="CATOUU010001010">
    <property type="protein sequence ID" value="CAI9966994.1"/>
    <property type="molecule type" value="Genomic_DNA"/>
</dbReference>
<keyword evidence="3" id="KW-1185">Reference proteome</keyword>
<evidence type="ECO:0000313" key="1">
    <source>
        <dbReference type="EMBL" id="CAI9966994.1"/>
    </source>
</evidence>
<organism evidence="1">
    <name type="scientific">Hexamita inflata</name>
    <dbReference type="NCBI Taxonomy" id="28002"/>
    <lineage>
        <taxon>Eukaryota</taxon>
        <taxon>Metamonada</taxon>
        <taxon>Diplomonadida</taxon>
        <taxon>Hexamitidae</taxon>
        <taxon>Hexamitinae</taxon>
        <taxon>Hexamita</taxon>
    </lineage>
</organism>
<dbReference type="AlphaFoldDB" id="A0AA86R6R0"/>
<dbReference type="Proteomes" id="UP001642409">
    <property type="component" value="Unassembled WGS sequence"/>
</dbReference>
<sequence>MEYGRILDKDIYHFLETTQTDFIETFESKIQLSHTSVSTFKTGSTRHLCLISKDPTGPTESSADQFYPVRLYYIFRNWFSIAPEEVKLELLKFNFIIKFIYSYFQEYMQIPRQKLSQKMKYYPNTENILIVKSNIKGKEAINTKISILNKLIYFLIIGKTTLIKKSENLIMI</sequence>
<comment type="caution">
    <text evidence="1">The sequence shown here is derived from an EMBL/GenBank/DDBJ whole genome shotgun (WGS) entry which is preliminary data.</text>
</comment>
<reference evidence="1" key="1">
    <citation type="submission" date="2023-06" db="EMBL/GenBank/DDBJ databases">
        <authorList>
            <person name="Kurt Z."/>
        </authorList>
    </citation>
    <scope>NUCLEOTIDE SEQUENCE</scope>
</reference>
<evidence type="ECO:0000313" key="3">
    <source>
        <dbReference type="Proteomes" id="UP001642409"/>
    </source>
</evidence>
<proteinExistence type="predicted"/>
<gene>
    <name evidence="2" type="ORF">HINF_LOCUS29966</name>
    <name evidence="1" type="ORF">HINF_LOCUS54639</name>
</gene>